<dbReference type="FunFam" id="3.10.150.10:FF:000001">
    <property type="entry name" value="Beta sliding clamp"/>
    <property type="match status" value="1"/>
</dbReference>
<keyword evidence="7 10" id="KW-0235">DNA replication</keyword>
<dbReference type="GO" id="GO:0042802">
    <property type="term" value="F:identical protein binding"/>
    <property type="evidence" value="ECO:0007669"/>
    <property type="project" value="UniProtKB-ARBA"/>
</dbReference>
<dbReference type="GO" id="GO:0009360">
    <property type="term" value="C:DNA polymerase III complex"/>
    <property type="evidence" value="ECO:0007669"/>
    <property type="project" value="InterPro"/>
</dbReference>
<comment type="subunit">
    <text evidence="10">Forms a ring-shaped head-to-tail homodimer around DNA.</text>
</comment>
<evidence type="ECO:0000256" key="5">
    <source>
        <dbReference type="ARBA" id="ARBA00022679"/>
    </source>
</evidence>
<dbReference type="EMBL" id="FMZE01000006">
    <property type="protein sequence ID" value="SDD20951.1"/>
    <property type="molecule type" value="Genomic_DNA"/>
</dbReference>
<dbReference type="Pfam" id="PF02767">
    <property type="entry name" value="DNA_pol3_beta_2"/>
    <property type="match status" value="1"/>
</dbReference>
<sequence>MKIRVERDGLADAVAWVARSLPSRPPVPVLGGVLLDAGADGGSDALTVSGFDYEVSATVGVPATIADGGRTLVSGRLLADITKALPAQPVEIAVDGARATITCGNARFSLPTMPVEDYPQLPAQPDLAGEVAGEAFAQAVSQVAVAAGKDDTLPMLTGMRLEITGNTLTLVATDRFRLAMREFEWQPAEGLTDASVLVPARTLADAAKALGASGATVQIGLASGDGLLGLTGSGRYTTTRLLDAEFPPYRQLLPSQHTSRAVLGVSTLAEAIKRVSLVAERGTQVRLEFTEGTLRLSAGGDDEGSAEEELPVDYEGEPVTIAFNPGYLVDGLGALHTDRAELTFTTPNRPALIKPADDNGDVVPGYLYLLMPVRLPG</sequence>
<dbReference type="PANTHER" id="PTHR30478:SF0">
    <property type="entry name" value="BETA SLIDING CLAMP"/>
    <property type="match status" value="1"/>
</dbReference>
<dbReference type="STRING" id="530584.SAMN05421630_106414"/>
<dbReference type="InterPro" id="IPR046938">
    <property type="entry name" value="DNA_clamp_sf"/>
</dbReference>
<dbReference type="PANTHER" id="PTHR30478">
    <property type="entry name" value="DNA POLYMERASE III SUBUNIT BETA"/>
    <property type="match status" value="1"/>
</dbReference>
<keyword evidence="5 10" id="KW-0808">Transferase</keyword>
<dbReference type="FunFam" id="3.10.150.10:FF:000005">
    <property type="entry name" value="Beta sliding clamp"/>
    <property type="match status" value="1"/>
</dbReference>
<dbReference type="GO" id="GO:0003887">
    <property type="term" value="F:DNA-directed DNA polymerase activity"/>
    <property type="evidence" value="ECO:0007669"/>
    <property type="project" value="UniProtKB-UniRule"/>
</dbReference>
<evidence type="ECO:0000256" key="4">
    <source>
        <dbReference type="ARBA" id="ARBA00022490"/>
    </source>
</evidence>
<dbReference type="CDD" id="cd00140">
    <property type="entry name" value="beta_clamp"/>
    <property type="match status" value="1"/>
</dbReference>
<comment type="subcellular location">
    <subcellularLocation>
        <location evidence="1 10">Cytoplasm</location>
    </subcellularLocation>
</comment>
<proteinExistence type="inferred from homology"/>
<keyword evidence="9" id="KW-0238">DNA-binding</keyword>
<dbReference type="InterPro" id="IPR022637">
    <property type="entry name" value="DNA_polIII_beta_cen"/>
</dbReference>
<dbReference type="InterPro" id="IPR001001">
    <property type="entry name" value="DNA_polIII_beta"/>
</dbReference>
<reference evidence="11 12" key="1">
    <citation type="submission" date="2016-10" db="EMBL/GenBank/DDBJ databases">
        <authorList>
            <person name="de Groot N.N."/>
        </authorList>
    </citation>
    <scope>NUCLEOTIDE SEQUENCE [LARGE SCALE GENOMIC DNA]</scope>
    <source>
        <strain evidence="11 12">CGMCC 4.5506</strain>
    </source>
</reference>
<dbReference type="PIRSF" id="PIRSF000804">
    <property type="entry name" value="DNA_pol_III_b"/>
    <property type="match status" value="1"/>
</dbReference>
<dbReference type="OrthoDB" id="468978at2"/>
<evidence type="ECO:0000256" key="6">
    <source>
        <dbReference type="ARBA" id="ARBA00022695"/>
    </source>
</evidence>
<keyword evidence="8 10" id="KW-0239">DNA-directed DNA polymerase</keyword>
<dbReference type="GO" id="GO:0005737">
    <property type="term" value="C:cytoplasm"/>
    <property type="evidence" value="ECO:0007669"/>
    <property type="project" value="UniProtKB-SubCell"/>
</dbReference>
<dbReference type="GO" id="GO:0003677">
    <property type="term" value="F:DNA binding"/>
    <property type="evidence" value="ECO:0007669"/>
    <property type="project" value="UniProtKB-UniRule"/>
</dbReference>
<keyword evidence="12" id="KW-1185">Reference proteome</keyword>
<comment type="function">
    <text evidence="10">Confers DNA tethering and processivity to DNA polymerases and other proteins. Acts as a clamp, forming a ring around DNA (a reaction catalyzed by the clamp-loading complex) which diffuses in an ATP-independent manner freely and bidirectionally along dsDNA. Initially characterized for its ability to contact the catalytic subunit of DNA polymerase III (Pol III), a complex, multichain enzyme responsible for most of the replicative synthesis in bacteria; Pol III exhibits 3'-5' exonuclease proofreading activity. The beta chain is required for initiation of replication as well as for processivity of DNA replication.</text>
</comment>
<evidence type="ECO:0000313" key="12">
    <source>
        <dbReference type="Proteomes" id="UP000199494"/>
    </source>
</evidence>
<dbReference type="Proteomes" id="UP000199494">
    <property type="component" value="Unassembled WGS sequence"/>
</dbReference>
<dbReference type="NCBIfam" id="TIGR00663">
    <property type="entry name" value="dnan"/>
    <property type="match status" value="1"/>
</dbReference>
<evidence type="ECO:0000256" key="9">
    <source>
        <dbReference type="ARBA" id="ARBA00023125"/>
    </source>
</evidence>
<protein>
    <recommendedName>
        <fullName evidence="3 10">Beta sliding clamp</fullName>
    </recommendedName>
</protein>
<evidence type="ECO:0000256" key="1">
    <source>
        <dbReference type="ARBA" id="ARBA00004496"/>
    </source>
</evidence>
<dbReference type="GO" id="GO:0008408">
    <property type="term" value="F:3'-5' exonuclease activity"/>
    <property type="evidence" value="ECO:0007669"/>
    <property type="project" value="InterPro"/>
</dbReference>
<keyword evidence="6 10" id="KW-0548">Nucleotidyltransferase</keyword>
<gene>
    <name evidence="11" type="ORF">SAMN05421630_106414</name>
</gene>
<dbReference type="InterPro" id="IPR022635">
    <property type="entry name" value="DNA_polIII_beta_C"/>
</dbReference>
<dbReference type="InterPro" id="IPR022634">
    <property type="entry name" value="DNA_polIII_beta_N"/>
</dbReference>
<evidence type="ECO:0000256" key="8">
    <source>
        <dbReference type="ARBA" id="ARBA00022932"/>
    </source>
</evidence>
<evidence type="ECO:0000256" key="10">
    <source>
        <dbReference type="PIRNR" id="PIRNR000804"/>
    </source>
</evidence>
<dbReference type="GO" id="GO:0006271">
    <property type="term" value="P:DNA strand elongation involved in DNA replication"/>
    <property type="evidence" value="ECO:0007669"/>
    <property type="project" value="TreeGrafter"/>
</dbReference>
<name>A0A222VI81_9PSEU</name>
<comment type="similarity">
    <text evidence="2 10">Belongs to the beta sliding clamp family.</text>
</comment>
<dbReference type="Pfam" id="PF02768">
    <property type="entry name" value="DNA_pol3_beta_3"/>
    <property type="match status" value="1"/>
</dbReference>
<evidence type="ECO:0000256" key="2">
    <source>
        <dbReference type="ARBA" id="ARBA00010752"/>
    </source>
</evidence>
<evidence type="ECO:0000313" key="11">
    <source>
        <dbReference type="EMBL" id="SDD20951.1"/>
    </source>
</evidence>
<keyword evidence="4 10" id="KW-0963">Cytoplasm</keyword>
<dbReference type="AlphaFoldDB" id="A0A222VI81"/>
<evidence type="ECO:0000256" key="7">
    <source>
        <dbReference type="ARBA" id="ARBA00022705"/>
    </source>
</evidence>
<dbReference type="SUPFAM" id="SSF55979">
    <property type="entry name" value="DNA clamp"/>
    <property type="match status" value="3"/>
</dbReference>
<dbReference type="Pfam" id="PF00712">
    <property type="entry name" value="DNA_pol3_beta"/>
    <property type="match status" value="1"/>
</dbReference>
<organism evidence="11 12">
    <name type="scientific">Prauserella marina</name>
    <dbReference type="NCBI Taxonomy" id="530584"/>
    <lineage>
        <taxon>Bacteria</taxon>
        <taxon>Bacillati</taxon>
        <taxon>Actinomycetota</taxon>
        <taxon>Actinomycetes</taxon>
        <taxon>Pseudonocardiales</taxon>
        <taxon>Pseudonocardiaceae</taxon>
        <taxon>Prauserella</taxon>
    </lineage>
</organism>
<dbReference type="RefSeq" id="WP_091806368.1">
    <property type="nucleotide sequence ID" value="NZ_CP016353.1"/>
</dbReference>
<accession>A0A222VI81</accession>
<dbReference type="SMART" id="SM00480">
    <property type="entry name" value="POL3Bc"/>
    <property type="match status" value="1"/>
</dbReference>
<evidence type="ECO:0000256" key="3">
    <source>
        <dbReference type="ARBA" id="ARBA00021035"/>
    </source>
</evidence>
<dbReference type="Gene3D" id="3.10.150.10">
    <property type="entry name" value="DNA Polymerase III, subunit A, domain 2"/>
    <property type="match status" value="3"/>
</dbReference>
<dbReference type="KEGG" id="pmad:BAY61_00010"/>